<evidence type="ECO:0000313" key="3">
    <source>
        <dbReference type="Proteomes" id="UP000026961"/>
    </source>
</evidence>
<dbReference type="HOGENOM" id="CLU_2174942_0_0_1"/>
<evidence type="ECO:0000313" key="2">
    <source>
        <dbReference type="EnsemblPlants" id="OGLUM08G13460.1"/>
    </source>
</evidence>
<name>A0A0E0AUN9_9ORYZ</name>
<evidence type="ECO:0000256" key="1">
    <source>
        <dbReference type="SAM" id="MobiDB-lite"/>
    </source>
</evidence>
<dbReference type="Gramene" id="OGLUM08G13460.1">
    <property type="protein sequence ID" value="OGLUM08G13460.1"/>
    <property type="gene ID" value="OGLUM08G13460"/>
</dbReference>
<organism evidence="2">
    <name type="scientific">Oryza glumipatula</name>
    <dbReference type="NCBI Taxonomy" id="40148"/>
    <lineage>
        <taxon>Eukaryota</taxon>
        <taxon>Viridiplantae</taxon>
        <taxon>Streptophyta</taxon>
        <taxon>Embryophyta</taxon>
        <taxon>Tracheophyta</taxon>
        <taxon>Spermatophyta</taxon>
        <taxon>Magnoliopsida</taxon>
        <taxon>Liliopsida</taxon>
        <taxon>Poales</taxon>
        <taxon>Poaceae</taxon>
        <taxon>BOP clade</taxon>
        <taxon>Oryzoideae</taxon>
        <taxon>Oryzeae</taxon>
        <taxon>Oryzinae</taxon>
        <taxon>Oryza</taxon>
    </lineage>
</organism>
<feature type="region of interest" description="Disordered" evidence="1">
    <location>
        <begin position="1"/>
        <end position="31"/>
    </location>
</feature>
<reference evidence="2" key="1">
    <citation type="submission" date="2015-04" db="UniProtKB">
        <authorList>
            <consortium name="EnsemblPlants"/>
        </authorList>
    </citation>
    <scope>IDENTIFICATION</scope>
</reference>
<protein>
    <submittedName>
        <fullName evidence="2">Uncharacterized protein</fullName>
    </submittedName>
</protein>
<dbReference type="AlphaFoldDB" id="A0A0E0AUN9"/>
<reference evidence="2" key="2">
    <citation type="submission" date="2018-05" db="EMBL/GenBank/DDBJ databases">
        <title>OgluRS3 (Oryza glumaepatula Reference Sequence Version 3).</title>
        <authorList>
            <person name="Zhang J."/>
            <person name="Kudrna D."/>
            <person name="Lee S."/>
            <person name="Talag J."/>
            <person name="Welchert J."/>
            <person name="Wing R.A."/>
        </authorList>
    </citation>
    <scope>NUCLEOTIDE SEQUENCE [LARGE SCALE GENOMIC DNA]</scope>
</reference>
<dbReference type="Proteomes" id="UP000026961">
    <property type="component" value="Chromosome 8"/>
</dbReference>
<sequence>MSRSLVTARRDLGSSSPATTSSDDDNASPLKLGGSMVTGLLEWLRLKFGPPSSPPPGCWIGARSLMVANRGDSCSHAPILSTGVIQYISPPRVLRRRWQHAYSLEDNTPN</sequence>
<keyword evidence="3" id="KW-1185">Reference proteome</keyword>
<proteinExistence type="predicted"/>
<dbReference type="EnsemblPlants" id="OGLUM08G13460.1">
    <property type="protein sequence ID" value="OGLUM08G13460.1"/>
    <property type="gene ID" value="OGLUM08G13460"/>
</dbReference>
<accession>A0A0E0AUN9</accession>